<dbReference type="KEGG" id="dmm:dnm_000010"/>
<organism evidence="1 2">
    <name type="scientific">Desulfonema magnum</name>
    <dbReference type="NCBI Taxonomy" id="45655"/>
    <lineage>
        <taxon>Bacteria</taxon>
        <taxon>Pseudomonadati</taxon>
        <taxon>Thermodesulfobacteriota</taxon>
        <taxon>Desulfobacteria</taxon>
        <taxon>Desulfobacterales</taxon>
        <taxon>Desulfococcaceae</taxon>
        <taxon>Desulfonema</taxon>
    </lineage>
</organism>
<proteinExistence type="predicted"/>
<dbReference type="RefSeq" id="WP_207680669.1">
    <property type="nucleotide sequence ID" value="NZ_CP061800.1"/>
</dbReference>
<name>A0A975GJV3_9BACT</name>
<protein>
    <submittedName>
        <fullName evidence="1">Uncharacterized protein</fullName>
    </submittedName>
</protein>
<evidence type="ECO:0000313" key="2">
    <source>
        <dbReference type="Proteomes" id="UP000663722"/>
    </source>
</evidence>
<evidence type="ECO:0000313" key="1">
    <source>
        <dbReference type="EMBL" id="QTA84011.1"/>
    </source>
</evidence>
<reference evidence="1" key="1">
    <citation type="journal article" date="2021" name="Microb. Physiol.">
        <title>Proteogenomic Insights into the Physiology of Marine, Sulfate-Reducing, Filamentous Desulfonema limicola and Desulfonema magnum.</title>
        <authorList>
            <person name="Schnaars V."/>
            <person name="Wohlbrand L."/>
            <person name="Scheve S."/>
            <person name="Hinrichs C."/>
            <person name="Reinhardt R."/>
            <person name="Rabus R."/>
        </authorList>
    </citation>
    <scope>NUCLEOTIDE SEQUENCE</scope>
    <source>
        <strain evidence="1">4be13</strain>
    </source>
</reference>
<keyword evidence="2" id="KW-1185">Reference proteome</keyword>
<dbReference type="AlphaFoldDB" id="A0A975GJV3"/>
<sequence>MADNNPQIGQDILNVPMGEMIRSVAMAIADAQFQLDKSSMTVAEFMSGQRLARDLDTGELLDAAGNPTTSPTVIDSRIFFGYDVVDGKRVPKKASMTELGFVPNFYQFVDTMIEMKVAMRINKVIQAKAQVNEASVSAAGISGLRGTNGDSQQFRVTVTPVDASYASSYSYNAEAASILRTKLVPVPPPATLEERLRSLSEQEGKDSD</sequence>
<accession>A0A975GJV3</accession>
<gene>
    <name evidence="1" type="ORF">dnm_000010</name>
</gene>
<dbReference type="EMBL" id="CP061800">
    <property type="protein sequence ID" value="QTA84011.1"/>
    <property type="molecule type" value="Genomic_DNA"/>
</dbReference>
<dbReference type="Proteomes" id="UP000663722">
    <property type="component" value="Chromosome"/>
</dbReference>